<dbReference type="InterPro" id="IPR002104">
    <property type="entry name" value="Integrase_catalytic"/>
</dbReference>
<comment type="similarity">
    <text evidence="1">Belongs to the 'phage' integrase family.</text>
</comment>
<dbReference type="EMBL" id="LT670817">
    <property type="protein sequence ID" value="SHH38534.1"/>
    <property type="molecule type" value="Genomic_DNA"/>
</dbReference>
<dbReference type="InterPro" id="IPR038488">
    <property type="entry name" value="Integrase_DNA-bd_sf"/>
</dbReference>
<name>A0A1M5SJ09_9BRAD</name>
<dbReference type="Gene3D" id="1.10.150.130">
    <property type="match status" value="1"/>
</dbReference>
<dbReference type="Gene3D" id="3.30.160.390">
    <property type="entry name" value="Integrase, DNA-binding domain"/>
    <property type="match status" value="1"/>
</dbReference>
<keyword evidence="3" id="KW-0238">DNA-binding</keyword>
<dbReference type="InterPro" id="IPR050808">
    <property type="entry name" value="Phage_Integrase"/>
</dbReference>
<dbReference type="CDD" id="cd00801">
    <property type="entry name" value="INT_P4_C"/>
    <property type="match status" value="1"/>
</dbReference>
<evidence type="ECO:0000256" key="3">
    <source>
        <dbReference type="ARBA" id="ARBA00023125"/>
    </source>
</evidence>
<dbReference type="InterPro" id="IPR010998">
    <property type="entry name" value="Integrase_recombinase_N"/>
</dbReference>
<dbReference type="Proteomes" id="UP000189796">
    <property type="component" value="Chromosome I"/>
</dbReference>
<keyword evidence="2" id="KW-0229">DNA integration</keyword>
<evidence type="ECO:0000256" key="4">
    <source>
        <dbReference type="ARBA" id="ARBA00023172"/>
    </source>
</evidence>
<dbReference type="Pfam" id="PF13356">
    <property type="entry name" value="Arm-DNA-bind_3"/>
    <property type="match status" value="1"/>
</dbReference>
<dbReference type="GO" id="GO:0003677">
    <property type="term" value="F:DNA binding"/>
    <property type="evidence" value="ECO:0007669"/>
    <property type="project" value="UniProtKB-KW"/>
</dbReference>
<evidence type="ECO:0000256" key="2">
    <source>
        <dbReference type="ARBA" id="ARBA00022908"/>
    </source>
</evidence>
<sequence>MRPQIVRLDTARFTAGNVEKLSLPAGKTDHIEWDPELPGFGVRLRAGSAFYVVQYRIGSKQRRESLGDIRKTELEQARKNARVRFAQVELGIDPRAERDKLEASQKADGLTFKVLFEDYLAARKGVQRASTHNAAKRYFELHWAPLHRRAVHTIDRATVAALLRDITRDHGRTAAARARGNLSALFAWALREGVTASNPVVGTNDPAEGIAPRDRVLTPEELKAIWNQCQDDDFGRIVRLLLLTACRRDEIGGLRWSELDLETGKMLLPKERTKPGRPLTLTLPDCARSILKAAPRRAGRDLVFGGGKAGFSAWSYCTLSFNARVTAANGGRALAPWRIHDLRRTVRTGLSKIGVKPHVAELVLNHTGHKAGIGGVYDHYDYQPEIAEALSKWEAHLLAIVNS</sequence>
<dbReference type="Gene3D" id="1.10.443.10">
    <property type="entry name" value="Intergrase catalytic core"/>
    <property type="match status" value="1"/>
</dbReference>
<dbReference type="GO" id="GO:0006310">
    <property type="term" value="P:DNA recombination"/>
    <property type="evidence" value="ECO:0007669"/>
    <property type="project" value="UniProtKB-KW"/>
</dbReference>
<dbReference type="PROSITE" id="PS51898">
    <property type="entry name" value="TYR_RECOMBINASE"/>
    <property type="match status" value="1"/>
</dbReference>
<protein>
    <recommendedName>
        <fullName evidence="5">Tyr recombinase domain-containing protein</fullName>
    </recommendedName>
</protein>
<dbReference type="InterPro" id="IPR053876">
    <property type="entry name" value="Phage_int_M"/>
</dbReference>
<dbReference type="OrthoDB" id="7615137at2"/>
<keyword evidence="4" id="KW-0233">DNA recombination</keyword>
<dbReference type="RefSeq" id="WP_079603396.1">
    <property type="nucleotide sequence ID" value="NZ_LT670817.1"/>
</dbReference>
<dbReference type="InterPro" id="IPR025166">
    <property type="entry name" value="Integrase_DNA_bind_dom"/>
</dbReference>
<evidence type="ECO:0000313" key="7">
    <source>
        <dbReference type="Proteomes" id="UP000189796"/>
    </source>
</evidence>
<reference evidence="6 7" key="1">
    <citation type="submission" date="2016-11" db="EMBL/GenBank/DDBJ databases">
        <authorList>
            <person name="Jaros S."/>
            <person name="Januszkiewicz K."/>
            <person name="Wedrychowicz H."/>
        </authorList>
    </citation>
    <scope>NUCLEOTIDE SEQUENCE [LARGE SCALE GENOMIC DNA]</scope>
    <source>
        <strain evidence="6 7">GAS138</strain>
    </source>
</reference>
<dbReference type="Pfam" id="PF00589">
    <property type="entry name" value="Phage_integrase"/>
    <property type="match status" value="1"/>
</dbReference>
<evidence type="ECO:0000256" key="1">
    <source>
        <dbReference type="ARBA" id="ARBA00008857"/>
    </source>
</evidence>
<dbReference type="InterPro" id="IPR011010">
    <property type="entry name" value="DNA_brk_join_enz"/>
</dbReference>
<accession>A0A1M5SJ09</accession>
<proteinExistence type="inferred from homology"/>
<gene>
    <name evidence="6" type="ORF">SAMN05443248_4628</name>
</gene>
<dbReference type="PANTHER" id="PTHR30629">
    <property type="entry name" value="PROPHAGE INTEGRASE"/>
    <property type="match status" value="1"/>
</dbReference>
<feature type="domain" description="Tyr recombinase" evidence="5">
    <location>
        <begin position="212"/>
        <end position="391"/>
    </location>
</feature>
<dbReference type="GO" id="GO:0015074">
    <property type="term" value="P:DNA integration"/>
    <property type="evidence" value="ECO:0007669"/>
    <property type="project" value="UniProtKB-KW"/>
</dbReference>
<dbReference type="Pfam" id="PF22022">
    <property type="entry name" value="Phage_int_M"/>
    <property type="match status" value="1"/>
</dbReference>
<dbReference type="AlphaFoldDB" id="A0A1M5SJ09"/>
<evidence type="ECO:0000313" key="6">
    <source>
        <dbReference type="EMBL" id="SHH38534.1"/>
    </source>
</evidence>
<evidence type="ECO:0000259" key="5">
    <source>
        <dbReference type="PROSITE" id="PS51898"/>
    </source>
</evidence>
<dbReference type="PANTHER" id="PTHR30629:SF2">
    <property type="entry name" value="PROPHAGE INTEGRASE INTS-RELATED"/>
    <property type="match status" value="1"/>
</dbReference>
<dbReference type="SUPFAM" id="SSF56349">
    <property type="entry name" value="DNA breaking-rejoining enzymes"/>
    <property type="match status" value="1"/>
</dbReference>
<dbReference type="InterPro" id="IPR013762">
    <property type="entry name" value="Integrase-like_cat_sf"/>
</dbReference>
<organism evidence="6 7">
    <name type="scientific">Bradyrhizobium erythrophlei</name>
    <dbReference type="NCBI Taxonomy" id="1437360"/>
    <lineage>
        <taxon>Bacteria</taxon>
        <taxon>Pseudomonadati</taxon>
        <taxon>Pseudomonadota</taxon>
        <taxon>Alphaproteobacteria</taxon>
        <taxon>Hyphomicrobiales</taxon>
        <taxon>Nitrobacteraceae</taxon>
        <taxon>Bradyrhizobium</taxon>
    </lineage>
</organism>